<evidence type="ECO:0000313" key="8">
    <source>
        <dbReference type="Proteomes" id="UP000199377"/>
    </source>
</evidence>
<evidence type="ECO:0000259" key="6">
    <source>
        <dbReference type="Pfam" id="PF01343"/>
    </source>
</evidence>
<dbReference type="EMBL" id="FOQH01000011">
    <property type="protein sequence ID" value="SFI95601.1"/>
    <property type="molecule type" value="Genomic_DNA"/>
</dbReference>
<proteinExistence type="inferred from homology"/>
<organism evidence="7 8">
    <name type="scientific">Albimonas pacifica</name>
    <dbReference type="NCBI Taxonomy" id="1114924"/>
    <lineage>
        <taxon>Bacteria</taxon>
        <taxon>Pseudomonadati</taxon>
        <taxon>Pseudomonadota</taxon>
        <taxon>Alphaproteobacteria</taxon>
        <taxon>Rhodobacterales</taxon>
        <taxon>Paracoccaceae</taxon>
        <taxon>Albimonas</taxon>
    </lineage>
</organism>
<keyword evidence="4" id="KW-0720">Serine protease</keyword>
<dbReference type="NCBIfam" id="TIGR00706">
    <property type="entry name" value="SppA_dom"/>
    <property type="match status" value="1"/>
</dbReference>
<keyword evidence="5" id="KW-0732">Signal</keyword>
<dbReference type="GO" id="GO:0008236">
    <property type="term" value="F:serine-type peptidase activity"/>
    <property type="evidence" value="ECO:0007669"/>
    <property type="project" value="UniProtKB-KW"/>
</dbReference>
<evidence type="ECO:0000256" key="1">
    <source>
        <dbReference type="ARBA" id="ARBA00008683"/>
    </source>
</evidence>
<sequence>MRRIFTFWRLFALAVLGLAIYAAASTDAVREARGAPHVARFDVAGLITADPARDALLRELAEDEAVAAVMIRIDSPGGTVAGSEALYEAIRTIAEVKPVVAQMEEVAASGGYIAAIAADHIVARGNTLTGSIGVVKQEVDARGLLDSLGVAISERRSDVFKARPSPFSETPPEVAAWEEELLDDAYQWFRALVAERRGLEGPALEDASNGRAFSGRQALARGLVDEIGGPEAALEWLSANGVARGLPVRQAEVERERGSLLGRFLGLDPSELRRASAQFDRLTSGPRFYSILQ</sequence>
<evidence type="ECO:0000256" key="4">
    <source>
        <dbReference type="ARBA" id="ARBA00022825"/>
    </source>
</evidence>
<gene>
    <name evidence="7" type="ORF">SAMN05216258_11178</name>
</gene>
<dbReference type="Pfam" id="PF01343">
    <property type="entry name" value="Peptidase_S49"/>
    <property type="match status" value="1"/>
</dbReference>
<comment type="similarity">
    <text evidence="1">Belongs to the peptidase S49 family.</text>
</comment>
<dbReference type="SUPFAM" id="SSF52096">
    <property type="entry name" value="ClpP/crotonase"/>
    <property type="match status" value="1"/>
</dbReference>
<dbReference type="PANTHER" id="PTHR33209">
    <property type="entry name" value="PROTEASE 4"/>
    <property type="match status" value="1"/>
</dbReference>
<accession>A0A1I3MF91</accession>
<name>A0A1I3MF91_9RHOB</name>
<reference evidence="7 8" key="1">
    <citation type="submission" date="2016-10" db="EMBL/GenBank/DDBJ databases">
        <authorList>
            <person name="de Groot N.N."/>
        </authorList>
    </citation>
    <scope>NUCLEOTIDE SEQUENCE [LARGE SCALE GENOMIC DNA]</scope>
    <source>
        <strain evidence="7 8">CGMCC 1.11030</strain>
    </source>
</reference>
<evidence type="ECO:0000256" key="3">
    <source>
        <dbReference type="ARBA" id="ARBA00022801"/>
    </source>
</evidence>
<dbReference type="PANTHER" id="PTHR33209:SF1">
    <property type="entry name" value="PEPTIDASE S49 DOMAIN-CONTAINING PROTEIN"/>
    <property type="match status" value="1"/>
</dbReference>
<evidence type="ECO:0000313" key="7">
    <source>
        <dbReference type="EMBL" id="SFI95601.1"/>
    </source>
</evidence>
<dbReference type="Gene3D" id="3.90.226.10">
    <property type="entry name" value="2-enoyl-CoA Hydratase, Chain A, domain 1"/>
    <property type="match status" value="2"/>
</dbReference>
<dbReference type="InterPro" id="IPR004635">
    <property type="entry name" value="Pept_S49_SppA"/>
</dbReference>
<dbReference type="InterPro" id="IPR002142">
    <property type="entry name" value="Peptidase_S49"/>
</dbReference>
<dbReference type="OrthoDB" id="9764363at2"/>
<dbReference type="InterPro" id="IPR047272">
    <property type="entry name" value="S49_SppA_C"/>
</dbReference>
<dbReference type="InterPro" id="IPR029045">
    <property type="entry name" value="ClpP/crotonase-like_dom_sf"/>
</dbReference>
<evidence type="ECO:0000256" key="2">
    <source>
        <dbReference type="ARBA" id="ARBA00022670"/>
    </source>
</evidence>
<dbReference type="STRING" id="1114924.SAMN05216258_11178"/>
<keyword evidence="3" id="KW-0378">Hydrolase</keyword>
<dbReference type="CDD" id="cd07023">
    <property type="entry name" value="S49_Sppa_N_C"/>
    <property type="match status" value="1"/>
</dbReference>
<dbReference type="AlphaFoldDB" id="A0A1I3MF91"/>
<feature type="chain" id="PRO_5011601057" evidence="5">
    <location>
        <begin position="25"/>
        <end position="293"/>
    </location>
</feature>
<feature type="domain" description="Peptidase S49" evidence="6">
    <location>
        <begin position="95"/>
        <end position="238"/>
    </location>
</feature>
<evidence type="ECO:0000256" key="5">
    <source>
        <dbReference type="SAM" id="SignalP"/>
    </source>
</evidence>
<keyword evidence="2" id="KW-0645">Protease</keyword>
<dbReference type="GO" id="GO:0006508">
    <property type="term" value="P:proteolysis"/>
    <property type="evidence" value="ECO:0007669"/>
    <property type="project" value="UniProtKB-KW"/>
</dbReference>
<keyword evidence="8" id="KW-1185">Reference proteome</keyword>
<dbReference type="Proteomes" id="UP000199377">
    <property type="component" value="Unassembled WGS sequence"/>
</dbReference>
<feature type="signal peptide" evidence="5">
    <location>
        <begin position="1"/>
        <end position="24"/>
    </location>
</feature>
<dbReference type="RefSeq" id="WP_092863987.1">
    <property type="nucleotide sequence ID" value="NZ_FOQH01000011.1"/>
</dbReference>
<protein>
    <submittedName>
        <fullName evidence="7">Signal peptide peptidase A. Serine peptidase. MEROPS family S49</fullName>
    </submittedName>
</protein>